<reference evidence="4 5" key="1">
    <citation type="submission" date="2020-08" db="EMBL/GenBank/DDBJ databases">
        <title>Genomic Encyclopedia of Type Strains, Phase III (KMG-III): the genomes of soil and plant-associated and newly described type strains.</title>
        <authorList>
            <person name="Whitman W."/>
        </authorList>
    </citation>
    <scope>NUCLEOTIDE SEQUENCE [LARGE SCALE GENOMIC DNA]</scope>
    <source>
        <strain evidence="4 5">CECT 8803</strain>
    </source>
</reference>
<keyword evidence="1" id="KW-0408">Iron</keyword>
<dbReference type="InterPro" id="IPR056470">
    <property type="entry name" value="BesD/HalB-like"/>
</dbReference>
<accession>A0A839SU20</accession>
<dbReference type="EMBL" id="JACHXA010000002">
    <property type="protein sequence ID" value="MBB3064475.1"/>
    <property type="molecule type" value="Genomic_DNA"/>
</dbReference>
<evidence type="ECO:0000259" key="3">
    <source>
        <dbReference type="PROSITE" id="PS51471"/>
    </source>
</evidence>
<evidence type="ECO:0000256" key="2">
    <source>
        <dbReference type="SAM" id="MobiDB-lite"/>
    </source>
</evidence>
<dbReference type="Pfam" id="PF23169">
    <property type="entry name" value="HalD"/>
    <property type="match status" value="1"/>
</dbReference>
<name>A0A839SU20_9PROT</name>
<keyword evidence="1" id="KW-0479">Metal-binding</keyword>
<sequence>MDLRRIVDLEKFPILDRDFRITCRSDLNSNGVLVMPGFLTQEAIKSVKRESDTGLHQAYFCQQTHTAYLSPPDPDLPADHPRNRPIKSSKGCITDDQIPQGSVLRTLYDSAEFQDFLCAVLGEVGLYPYADPLSSINIHYAKTGQELGWHFDNSSFAITLMIQPAERGGQFEYIGAVRNADAGDMNFRGVEAVLDGRVAAKRLAMEPGALVLFRGRNAIHRVTPNEGERTRILVVLAYNSKPGVALSEAARLTFYGRTH</sequence>
<dbReference type="Gene3D" id="2.60.120.620">
    <property type="entry name" value="q2cbj1_9rhob like domain"/>
    <property type="match status" value="1"/>
</dbReference>
<feature type="domain" description="Fe2OG dioxygenase" evidence="3">
    <location>
        <begin position="131"/>
        <end position="240"/>
    </location>
</feature>
<dbReference type="PROSITE" id="PS51471">
    <property type="entry name" value="FE2OG_OXY"/>
    <property type="match status" value="1"/>
</dbReference>
<comment type="similarity">
    <text evidence="1">Belongs to the iron/ascorbate-dependent oxidoreductase family.</text>
</comment>
<dbReference type="GO" id="GO:0046872">
    <property type="term" value="F:metal ion binding"/>
    <property type="evidence" value="ECO:0007669"/>
    <property type="project" value="UniProtKB-KW"/>
</dbReference>
<keyword evidence="1" id="KW-0560">Oxidoreductase</keyword>
<gene>
    <name evidence="4" type="ORF">FHR98_000747</name>
</gene>
<comment type="caution">
    <text evidence="4">The sequence shown here is derived from an EMBL/GenBank/DDBJ whole genome shotgun (WGS) entry which is preliminary data.</text>
</comment>
<evidence type="ECO:0000256" key="1">
    <source>
        <dbReference type="RuleBase" id="RU003682"/>
    </source>
</evidence>
<dbReference type="RefSeq" id="WP_183415301.1">
    <property type="nucleotide sequence ID" value="NZ_JACHXA010000002.1"/>
</dbReference>
<feature type="region of interest" description="Disordered" evidence="2">
    <location>
        <begin position="71"/>
        <end position="91"/>
    </location>
</feature>
<evidence type="ECO:0000313" key="5">
    <source>
        <dbReference type="Proteomes" id="UP000581135"/>
    </source>
</evidence>
<organism evidence="4 5">
    <name type="scientific">Limibacillus halophilus</name>
    <dbReference type="NCBI Taxonomy" id="1579333"/>
    <lineage>
        <taxon>Bacteria</taxon>
        <taxon>Pseudomonadati</taxon>
        <taxon>Pseudomonadota</taxon>
        <taxon>Alphaproteobacteria</taxon>
        <taxon>Rhodospirillales</taxon>
        <taxon>Rhodovibrionaceae</taxon>
        <taxon>Limibacillus</taxon>
    </lineage>
</organism>
<dbReference type="SUPFAM" id="SSF51197">
    <property type="entry name" value="Clavaminate synthase-like"/>
    <property type="match status" value="1"/>
</dbReference>
<evidence type="ECO:0000313" key="4">
    <source>
        <dbReference type="EMBL" id="MBB3064475.1"/>
    </source>
</evidence>
<dbReference type="InterPro" id="IPR005123">
    <property type="entry name" value="Oxoglu/Fe-dep_dioxygenase_dom"/>
</dbReference>
<dbReference type="Proteomes" id="UP000581135">
    <property type="component" value="Unassembled WGS sequence"/>
</dbReference>
<protein>
    <recommendedName>
        <fullName evidence="3">Fe2OG dioxygenase domain-containing protein</fullName>
    </recommendedName>
</protein>
<proteinExistence type="inferred from homology"/>
<keyword evidence="5" id="KW-1185">Reference proteome</keyword>
<dbReference type="GO" id="GO:0016491">
    <property type="term" value="F:oxidoreductase activity"/>
    <property type="evidence" value="ECO:0007669"/>
    <property type="project" value="UniProtKB-KW"/>
</dbReference>
<dbReference type="AlphaFoldDB" id="A0A839SU20"/>